<dbReference type="Pfam" id="PF13692">
    <property type="entry name" value="Glyco_trans_1_4"/>
    <property type="match status" value="1"/>
</dbReference>
<reference evidence="1" key="2">
    <citation type="journal article" date="2021" name="PeerJ">
        <title>Extensive microbial diversity within the chicken gut microbiome revealed by metagenomics and culture.</title>
        <authorList>
            <person name="Gilroy R."/>
            <person name="Ravi A."/>
            <person name="Getino M."/>
            <person name="Pursley I."/>
            <person name="Horton D.L."/>
            <person name="Alikhan N.F."/>
            <person name="Baker D."/>
            <person name="Gharbi K."/>
            <person name="Hall N."/>
            <person name="Watson M."/>
            <person name="Adriaenssens E.M."/>
            <person name="Foster-Nyarko E."/>
            <person name="Jarju S."/>
            <person name="Secka A."/>
            <person name="Antonio M."/>
            <person name="Oren A."/>
            <person name="Chaudhuri R.R."/>
            <person name="La Ragione R."/>
            <person name="Hildebrand F."/>
            <person name="Pallen M.J."/>
        </authorList>
    </citation>
    <scope>NUCLEOTIDE SEQUENCE</scope>
    <source>
        <strain evidence="1">B1-3475</strain>
    </source>
</reference>
<proteinExistence type="predicted"/>
<reference evidence="1" key="1">
    <citation type="submission" date="2020-10" db="EMBL/GenBank/DDBJ databases">
        <authorList>
            <person name="Gilroy R."/>
        </authorList>
    </citation>
    <scope>NUCLEOTIDE SEQUENCE</scope>
    <source>
        <strain evidence="1">B1-3475</strain>
    </source>
</reference>
<name>A0A9D9HMG6_9BACT</name>
<accession>A0A9D9HMG6</accession>
<dbReference type="SUPFAM" id="SSF53756">
    <property type="entry name" value="UDP-Glycosyltransferase/glycogen phosphorylase"/>
    <property type="match status" value="1"/>
</dbReference>
<evidence type="ECO:0000313" key="1">
    <source>
        <dbReference type="EMBL" id="MBO8456508.1"/>
    </source>
</evidence>
<dbReference type="Proteomes" id="UP000823617">
    <property type="component" value="Unassembled WGS sequence"/>
</dbReference>
<sequence>MQFIYDTSRKEKFDCIQVEFYSHFPFRMLLPENVKTVFVQHEIQFVRLANEMALFNKVIWNDRVLYERKKYEELAEMRSFDHIITLTETDKEILSAYIPAEKISVSPAVILQMDDDTVFSRCSNEFAFVGGCSHLPNLDAVVWFCNNIIPVLREKKFNFRLYVVGSWKKKLAKAFTRRFPELVFTGFVKDIKTFLSGKISIVPIRIGSGMRIKILEAINSMSPFITTTKGVEGQDFRNGEECIVADTAEAFAESMISLYSDVALQEKLAMQAKDKIRKSYDNTALLQRRAEIYGKI</sequence>
<protein>
    <submittedName>
        <fullName evidence="1">Glycosyltransferase</fullName>
    </submittedName>
</protein>
<dbReference type="AlphaFoldDB" id="A0A9D9HMG6"/>
<comment type="caution">
    <text evidence="1">The sequence shown here is derived from an EMBL/GenBank/DDBJ whole genome shotgun (WGS) entry which is preliminary data.</text>
</comment>
<gene>
    <name evidence="1" type="ORF">IAC08_08955</name>
</gene>
<dbReference type="EMBL" id="JADIMK010000098">
    <property type="protein sequence ID" value="MBO8456508.1"/>
    <property type="molecule type" value="Genomic_DNA"/>
</dbReference>
<dbReference type="PANTHER" id="PTHR12526">
    <property type="entry name" value="GLYCOSYLTRANSFERASE"/>
    <property type="match status" value="1"/>
</dbReference>
<dbReference type="Gene3D" id="3.40.50.2000">
    <property type="entry name" value="Glycogen Phosphorylase B"/>
    <property type="match status" value="2"/>
</dbReference>
<organism evidence="1 2">
    <name type="scientific">Candidatus Cryptobacteroides intestinigallinarum</name>
    <dbReference type="NCBI Taxonomy" id="2840767"/>
    <lineage>
        <taxon>Bacteria</taxon>
        <taxon>Pseudomonadati</taxon>
        <taxon>Bacteroidota</taxon>
        <taxon>Bacteroidia</taxon>
        <taxon>Bacteroidales</taxon>
        <taxon>Candidatus Cryptobacteroides</taxon>
    </lineage>
</organism>
<dbReference type="PANTHER" id="PTHR12526:SF630">
    <property type="entry name" value="GLYCOSYLTRANSFERASE"/>
    <property type="match status" value="1"/>
</dbReference>
<dbReference type="CDD" id="cd03801">
    <property type="entry name" value="GT4_PimA-like"/>
    <property type="match status" value="1"/>
</dbReference>
<evidence type="ECO:0000313" key="2">
    <source>
        <dbReference type="Proteomes" id="UP000823617"/>
    </source>
</evidence>